<accession>A0A5N6XR78</accession>
<organism evidence="1">
    <name type="scientific">Aspergillus arachidicola</name>
    <dbReference type="NCBI Taxonomy" id="656916"/>
    <lineage>
        <taxon>Eukaryota</taxon>
        <taxon>Fungi</taxon>
        <taxon>Dikarya</taxon>
        <taxon>Ascomycota</taxon>
        <taxon>Pezizomycotina</taxon>
        <taxon>Eurotiomycetes</taxon>
        <taxon>Eurotiomycetidae</taxon>
        <taxon>Eurotiales</taxon>
        <taxon>Aspergillaceae</taxon>
        <taxon>Aspergillus</taxon>
        <taxon>Aspergillus subgen. Circumdati</taxon>
    </lineage>
</organism>
<dbReference type="Proteomes" id="UP000325558">
    <property type="component" value="Unassembled WGS sequence"/>
</dbReference>
<sequence length="127" mass="14366">MKGLLWTPEETVVAVVLNMWGMDCGEIARLLTNKITELRGIQTSTIDGTPVALQYKRTEHAVKGKLSRIRAERPELCSEQGSLWDENAVYALMSSTLEGDFFTYLTPNDRPELLKLPNINHVFTKKN</sequence>
<dbReference type="OrthoDB" id="4509852at2759"/>
<proteinExistence type="predicted"/>
<evidence type="ECO:0000313" key="1">
    <source>
        <dbReference type="EMBL" id="KAE8334639.1"/>
    </source>
</evidence>
<reference evidence="1" key="1">
    <citation type="submission" date="2019-04" db="EMBL/GenBank/DDBJ databases">
        <title>Friends and foes A comparative genomics study of 23 Aspergillus species from section Flavi.</title>
        <authorList>
            <consortium name="DOE Joint Genome Institute"/>
            <person name="Kjaerbolling I."/>
            <person name="Vesth T."/>
            <person name="Frisvad J.C."/>
            <person name="Nybo J.L."/>
            <person name="Theobald S."/>
            <person name="Kildgaard S."/>
            <person name="Isbrandt T."/>
            <person name="Kuo A."/>
            <person name="Sato A."/>
            <person name="Lyhne E.K."/>
            <person name="Kogle M.E."/>
            <person name="Wiebenga A."/>
            <person name="Kun R.S."/>
            <person name="Lubbers R.J."/>
            <person name="Makela M.R."/>
            <person name="Barry K."/>
            <person name="Chovatia M."/>
            <person name="Clum A."/>
            <person name="Daum C."/>
            <person name="Haridas S."/>
            <person name="He G."/>
            <person name="LaButti K."/>
            <person name="Lipzen A."/>
            <person name="Mondo S."/>
            <person name="Riley R."/>
            <person name="Salamov A."/>
            <person name="Simmons B.A."/>
            <person name="Magnuson J.K."/>
            <person name="Henrissat B."/>
            <person name="Mortensen U.H."/>
            <person name="Larsen T.O."/>
            <person name="Devries R.P."/>
            <person name="Grigoriev I.V."/>
            <person name="Machida M."/>
            <person name="Baker S.E."/>
            <person name="Andersen M.R."/>
        </authorList>
    </citation>
    <scope>NUCLEOTIDE SEQUENCE</scope>
    <source>
        <strain evidence="1">CBS 117612</strain>
    </source>
</reference>
<dbReference type="EMBL" id="ML737256">
    <property type="protein sequence ID" value="KAE8334639.1"/>
    <property type="molecule type" value="Genomic_DNA"/>
</dbReference>
<dbReference type="AlphaFoldDB" id="A0A5N6XR78"/>
<gene>
    <name evidence="1" type="ORF">BDV24DRAFT_170005</name>
</gene>
<name>A0A5N6XR78_9EURO</name>
<protein>
    <submittedName>
        <fullName evidence="1">Uncharacterized protein</fullName>
    </submittedName>
</protein>